<dbReference type="PANTHER" id="PTHR23155:SF1205">
    <property type="entry name" value="DISEASE RESISTANCE PROTEIN RPM1"/>
    <property type="match status" value="1"/>
</dbReference>
<evidence type="ECO:0000313" key="8">
    <source>
        <dbReference type="EMBL" id="EOY25255.1"/>
    </source>
</evidence>
<dbReference type="HOGENOM" id="CLU_000837_25_4_1"/>
<feature type="domain" description="NB-ARC" evidence="4">
    <location>
        <begin position="173"/>
        <end position="349"/>
    </location>
</feature>
<dbReference type="STRING" id="3641.A0A061G600"/>
<dbReference type="PANTHER" id="PTHR23155">
    <property type="entry name" value="DISEASE RESISTANCE PROTEIN RP"/>
    <property type="match status" value="1"/>
</dbReference>
<dbReference type="EMBL" id="CM001881">
    <property type="protein sequence ID" value="EOY25255.1"/>
    <property type="molecule type" value="Genomic_DNA"/>
</dbReference>
<feature type="domain" description="Disease resistance protein winged helix" evidence="6">
    <location>
        <begin position="434"/>
        <end position="505"/>
    </location>
</feature>
<dbReference type="CDD" id="cd14798">
    <property type="entry name" value="RX-CC_like"/>
    <property type="match status" value="1"/>
</dbReference>
<dbReference type="OMA" id="QDIIWPD"/>
<dbReference type="Gene3D" id="3.80.10.10">
    <property type="entry name" value="Ribonuclease Inhibitor"/>
    <property type="match status" value="2"/>
</dbReference>
<dbReference type="GO" id="GO:0043531">
    <property type="term" value="F:ADP binding"/>
    <property type="evidence" value="ECO:0007669"/>
    <property type="project" value="InterPro"/>
</dbReference>
<dbReference type="Gene3D" id="1.20.5.4130">
    <property type="match status" value="1"/>
</dbReference>
<gene>
    <name evidence="8" type="ORF">TCM_016628</name>
</gene>
<dbReference type="InterPro" id="IPR038005">
    <property type="entry name" value="RX-like_CC"/>
</dbReference>
<evidence type="ECO:0000256" key="3">
    <source>
        <dbReference type="ARBA" id="ARBA00022821"/>
    </source>
</evidence>
<dbReference type="AlphaFoldDB" id="A0A061G600"/>
<dbReference type="InterPro" id="IPR042197">
    <property type="entry name" value="Apaf_helical"/>
</dbReference>
<evidence type="ECO:0000256" key="1">
    <source>
        <dbReference type="ARBA" id="ARBA00022737"/>
    </source>
</evidence>
<protein>
    <submittedName>
        <fullName evidence="8">Nbs-lrr resistance protein, putative</fullName>
    </submittedName>
</protein>
<dbReference type="Gene3D" id="1.10.10.10">
    <property type="entry name" value="Winged helix-like DNA-binding domain superfamily/Winged helix DNA-binding domain"/>
    <property type="match status" value="1"/>
</dbReference>
<dbReference type="InterPro" id="IPR044974">
    <property type="entry name" value="Disease_R_plants"/>
</dbReference>
<dbReference type="Pfam" id="PF23598">
    <property type="entry name" value="LRR_14"/>
    <property type="match status" value="1"/>
</dbReference>
<dbReference type="GO" id="GO:0006952">
    <property type="term" value="P:defense response"/>
    <property type="evidence" value="ECO:0007669"/>
    <property type="project" value="UniProtKB-KW"/>
</dbReference>
<accession>A0A061G600</accession>
<keyword evidence="1" id="KW-0677">Repeat</keyword>
<evidence type="ECO:0000259" key="6">
    <source>
        <dbReference type="Pfam" id="PF23559"/>
    </source>
</evidence>
<dbReference type="Proteomes" id="UP000026915">
    <property type="component" value="Chromosome 3"/>
</dbReference>
<dbReference type="SUPFAM" id="SSF52540">
    <property type="entry name" value="P-loop containing nucleoside triphosphate hydrolases"/>
    <property type="match status" value="1"/>
</dbReference>
<dbReference type="Gene3D" id="1.10.8.430">
    <property type="entry name" value="Helical domain of apoptotic protease-activating factors"/>
    <property type="match status" value="1"/>
</dbReference>
<dbReference type="Pfam" id="PF00931">
    <property type="entry name" value="NB-ARC"/>
    <property type="match status" value="1"/>
</dbReference>
<evidence type="ECO:0000313" key="9">
    <source>
        <dbReference type="Proteomes" id="UP000026915"/>
    </source>
</evidence>
<dbReference type="InterPro" id="IPR058922">
    <property type="entry name" value="WHD_DRP"/>
</dbReference>
<dbReference type="InterPro" id="IPR055414">
    <property type="entry name" value="LRR_R13L4/SHOC2-like"/>
</dbReference>
<dbReference type="InterPro" id="IPR032675">
    <property type="entry name" value="LRR_dom_sf"/>
</dbReference>
<dbReference type="InterPro" id="IPR027417">
    <property type="entry name" value="P-loop_NTPase"/>
</dbReference>
<dbReference type="SUPFAM" id="SSF52058">
    <property type="entry name" value="L domain-like"/>
    <property type="match status" value="1"/>
</dbReference>
<evidence type="ECO:0000259" key="4">
    <source>
        <dbReference type="Pfam" id="PF00931"/>
    </source>
</evidence>
<dbReference type="PRINTS" id="PR00364">
    <property type="entry name" value="DISEASERSIST"/>
</dbReference>
<dbReference type="FunFam" id="3.40.50.300:FF:001091">
    <property type="entry name" value="Probable disease resistance protein At1g61300"/>
    <property type="match status" value="1"/>
</dbReference>
<dbReference type="FunFam" id="1.10.10.10:FF:000322">
    <property type="entry name" value="Probable disease resistance protein At1g63360"/>
    <property type="match status" value="1"/>
</dbReference>
<feature type="domain" description="Disease resistance R13L4/SHOC-2-like LRR" evidence="7">
    <location>
        <begin position="550"/>
        <end position="878"/>
    </location>
</feature>
<evidence type="ECO:0000256" key="2">
    <source>
        <dbReference type="ARBA" id="ARBA00022741"/>
    </source>
</evidence>
<dbReference type="Gene3D" id="3.40.50.300">
    <property type="entry name" value="P-loop containing nucleotide triphosphate hydrolases"/>
    <property type="match status" value="1"/>
</dbReference>
<keyword evidence="2" id="KW-0547">Nucleotide-binding</keyword>
<dbReference type="InParanoid" id="A0A061G600"/>
<dbReference type="GO" id="GO:0051707">
    <property type="term" value="P:response to other organism"/>
    <property type="evidence" value="ECO:0007669"/>
    <property type="project" value="UniProtKB-ARBA"/>
</dbReference>
<keyword evidence="3" id="KW-0611">Plant defense</keyword>
<dbReference type="Gramene" id="EOY25255">
    <property type="protein sequence ID" value="EOY25255"/>
    <property type="gene ID" value="TCM_016628"/>
</dbReference>
<reference evidence="8 9" key="1">
    <citation type="journal article" date="2013" name="Genome Biol.">
        <title>The genome sequence of the most widely cultivated cacao type and its use to identify candidate genes regulating pod color.</title>
        <authorList>
            <person name="Motamayor J.C."/>
            <person name="Mockaitis K."/>
            <person name="Schmutz J."/>
            <person name="Haiminen N."/>
            <person name="Iii D.L."/>
            <person name="Cornejo O."/>
            <person name="Findley S.D."/>
            <person name="Zheng P."/>
            <person name="Utro F."/>
            <person name="Royaert S."/>
            <person name="Saski C."/>
            <person name="Jenkins J."/>
            <person name="Podicheti R."/>
            <person name="Zhao M."/>
            <person name="Scheffler B.E."/>
            <person name="Stack J.C."/>
            <person name="Feltus F.A."/>
            <person name="Mustiga G.M."/>
            <person name="Amores F."/>
            <person name="Phillips W."/>
            <person name="Marelli J.P."/>
            <person name="May G.D."/>
            <person name="Shapiro H."/>
            <person name="Ma J."/>
            <person name="Bustamante C.D."/>
            <person name="Schnell R.J."/>
            <person name="Main D."/>
            <person name="Gilbert D."/>
            <person name="Parida L."/>
            <person name="Kuhn D.N."/>
        </authorList>
    </citation>
    <scope>NUCLEOTIDE SEQUENCE [LARGE SCALE GENOMIC DNA]</scope>
    <source>
        <strain evidence="9">cv. Matina 1-6</strain>
    </source>
</reference>
<dbReference type="InterPro" id="IPR002182">
    <property type="entry name" value="NB-ARC"/>
</dbReference>
<keyword evidence="9" id="KW-1185">Reference proteome</keyword>
<dbReference type="Pfam" id="PF18052">
    <property type="entry name" value="Rx_N"/>
    <property type="match status" value="1"/>
</dbReference>
<name>A0A061G600_THECC</name>
<feature type="domain" description="Disease resistance N-terminal" evidence="5">
    <location>
        <begin position="5"/>
        <end position="87"/>
    </location>
</feature>
<proteinExistence type="predicted"/>
<evidence type="ECO:0000259" key="7">
    <source>
        <dbReference type="Pfam" id="PF23598"/>
    </source>
</evidence>
<organism evidence="8 9">
    <name type="scientific">Theobroma cacao</name>
    <name type="common">Cacao</name>
    <name type="synonym">Cocoa</name>
    <dbReference type="NCBI Taxonomy" id="3641"/>
    <lineage>
        <taxon>Eukaryota</taxon>
        <taxon>Viridiplantae</taxon>
        <taxon>Streptophyta</taxon>
        <taxon>Embryophyta</taxon>
        <taxon>Tracheophyta</taxon>
        <taxon>Spermatophyta</taxon>
        <taxon>Magnoliopsida</taxon>
        <taxon>eudicotyledons</taxon>
        <taxon>Gunneridae</taxon>
        <taxon>Pentapetalae</taxon>
        <taxon>rosids</taxon>
        <taxon>malvids</taxon>
        <taxon>Malvales</taxon>
        <taxon>Malvaceae</taxon>
        <taxon>Byttnerioideae</taxon>
        <taxon>Theobroma</taxon>
    </lineage>
</organism>
<sequence>MAEIAVSFLLENLTLFLQNEVELSQGIPEDVEYIKDELRSMKAVLRVADSMGESNEELRVWVQQVREIAYDIEDILDEYKLDLVNDRRHGIDAFLYNVCCFTKKLKAQHRIAPKLRGIRSRIDTISARRPNYDGKGTIELGPSSTTTDNPWLDGRGDALLLDSVDLVGIDGSKVQLINWLVERNSGRKVISVVGMGGSGKTTLVKQVYDNANVKKHFDVHVWVTISRPFKIEELLRNMVRQLFDAIRKPVPKRVNDMNSVHDLKKVVKDFLQRRRYLIVLDDVWHMNEWDVVNYALANNDRGSRVLLTTRNSGVASTSCIESEDKVFNLEPLPPDESWILFCKKCFRQEPCPPELEKHSRRILEKCEGLPLAIVAIGGVLATKRRTIAEWETVYLSLGAEIEDNSRLMNFKEVLLLSFNDLPYHLKSCFLYLSIFPENHLIESMRLIRLWIAEGFVEVKEGKTQEEVAEDYLNELLNRSMIQIAGTTNDGRVKTCRIHDLLREIIISNARDQNFVAVSKEHNATWPDKVRRLAIHNAFPNAQENRNVSHLRSLLMFGMGDPLSCSPTKTLFPDGCRLLKVLDLRAAPLQTFPQEVINLKLLSYLSLRDTNIKTIPSSIVKLQALETLDLKHSQVSNLPVEILQLRRLRHLLVYRYEFTAYSRFHSKYGFQALSGIGALQSLQKLSFMEVNHDDALIIELGKLVQLRRLGITNLRKEDGKLLCSSIQKLTKLRALSIVSSVKEEFVDLQHLSSPPQLLQRLYLYGRLEKIPDWIPSLHSLVVLYLKWSRLPDDALESLQNLPNLIHLELLQATQGDTLRFKAGGFTKLKILGIDKFEGLKCIEMEKGAMPCLENLSIQRCKLLERVPLGIEYLAKLKVLEFFDMPEELIMTLLPDAQRGDYSKVANIPEVHYTYWRNGEWEVYFIESSGEREHNTVISSDTLQTRFK</sequence>
<dbReference type="InterPro" id="IPR041118">
    <property type="entry name" value="Rx_N"/>
</dbReference>
<dbReference type="InterPro" id="IPR036388">
    <property type="entry name" value="WH-like_DNA-bd_sf"/>
</dbReference>
<dbReference type="Pfam" id="PF23559">
    <property type="entry name" value="WHD_DRP"/>
    <property type="match status" value="1"/>
</dbReference>
<evidence type="ECO:0000259" key="5">
    <source>
        <dbReference type="Pfam" id="PF18052"/>
    </source>
</evidence>
<dbReference type="eggNOG" id="KOG4658">
    <property type="taxonomic scope" value="Eukaryota"/>
</dbReference>